<accession>A0A8J6Y283</accession>
<dbReference type="InterPro" id="IPR002102">
    <property type="entry name" value="Cohesin_dom"/>
</dbReference>
<protein>
    <recommendedName>
        <fullName evidence="1">Cohesin domain-containing protein</fullName>
    </recommendedName>
</protein>
<name>A0A8J6Y283_9BACT</name>
<dbReference type="Gene3D" id="2.60.40.680">
    <property type="match status" value="1"/>
</dbReference>
<dbReference type="SUPFAM" id="SSF49384">
    <property type="entry name" value="Carbohydrate-binding domain"/>
    <property type="match status" value="1"/>
</dbReference>
<reference evidence="2 3" key="1">
    <citation type="submission" date="2020-08" db="EMBL/GenBank/DDBJ databases">
        <title>Acidobacteriota in marine sediments use diverse sulfur dissimilation pathways.</title>
        <authorList>
            <person name="Wasmund K."/>
        </authorList>
    </citation>
    <scope>NUCLEOTIDE SEQUENCE [LARGE SCALE GENOMIC DNA]</scope>
    <source>
        <strain evidence="2">MAG AM4</strain>
    </source>
</reference>
<dbReference type="EMBL" id="JACXWD010000048">
    <property type="protein sequence ID" value="MBD3868897.1"/>
    <property type="molecule type" value="Genomic_DNA"/>
</dbReference>
<dbReference type="PROSITE" id="PS51257">
    <property type="entry name" value="PROKAR_LIPOPROTEIN"/>
    <property type="match status" value="1"/>
</dbReference>
<dbReference type="Pfam" id="PF00963">
    <property type="entry name" value="Cohesin"/>
    <property type="match status" value="1"/>
</dbReference>
<dbReference type="GO" id="GO:0030246">
    <property type="term" value="F:carbohydrate binding"/>
    <property type="evidence" value="ECO:0007669"/>
    <property type="project" value="InterPro"/>
</dbReference>
<dbReference type="AlphaFoldDB" id="A0A8J6Y283"/>
<comment type="caution">
    <text evidence="2">The sequence shown here is derived from an EMBL/GenBank/DDBJ whole genome shotgun (WGS) entry which is preliminary data.</text>
</comment>
<dbReference type="InterPro" id="IPR008965">
    <property type="entry name" value="CBM2/CBM3_carb-bd_dom_sf"/>
</dbReference>
<evidence type="ECO:0000313" key="2">
    <source>
        <dbReference type="EMBL" id="MBD3868897.1"/>
    </source>
</evidence>
<dbReference type="CDD" id="cd08547">
    <property type="entry name" value="Type_II_cohesin"/>
    <property type="match status" value="1"/>
</dbReference>
<proteinExistence type="predicted"/>
<organism evidence="2 3">
    <name type="scientific">Candidatus Polarisedimenticola svalbardensis</name>
    <dbReference type="NCBI Taxonomy" id="2886004"/>
    <lineage>
        <taxon>Bacteria</taxon>
        <taxon>Pseudomonadati</taxon>
        <taxon>Acidobacteriota</taxon>
        <taxon>Candidatus Polarisedimenticolia</taxon>
        <taxon>Candidatus Polarisedimenticolales</taxon>
        <taxon>Candidatus Polarisedimenticolaceae</taxon>
        <taxon>Candidatus Polarisedimenticola</taxon>
    </lineage>
</organism>
<feature type="domain" description="Cohesin" evidence="1">
    <location>
        <begin position="58"/>
        <end position="152"/>
    </location>
</feature>
<evidence type="ECO:0000259" key="1">
    <source>
        <dbReference type="Pfam" id="PF00963"/>
    </source>
</evidence>
<gene>
    <name evidence="2" type="ORF">IFK94_12285</name>
</gene>
<sequence>MKSVNRVVTILSLLAVVFLTACGGGGGDVASSGGGSSLLAASFSADEQNPGQNSVSLQEGSSSGNRVTVLVQVTDTVNLTGGTFDVTYDPARFTYMGSSAGDLFESSGVTPIYGVNEPVSGHLVIGVGSATAVGVNGAETLIRLSFRADAQGSGQVVLDLADLLGASGQAVPGVAWFGGTLIGT</sequence>
<dbReference type="GO" id="GO:0000272">
    <property type="term" value="P:polysaccharide catabolic process"/>
    <property type="evidence" value="ECO:0007669"/>
    <property type="project" value="InterPro"/>
</dbReference>
<evidence type="ECO:0000313" key="3">
    <source>
        <dbReference type="Proteomes" id="UP000648239"/>
    </source>
</evidence>
<dbReference type="Proteomes" id="UP000648239">
    <property type="component" value="Unassembled WGS sequence"/>
</dbReference>